<evidence type="ECO:0000313" key="1">
    <source>
        <dbReference type="EMBL" id="KAF7851752.1"/>
    </source>
</evidence>
<dbReference type="EMBL" id="MU089525">
    <property type="protein sequence ID" value="KAF7851752.1"/>
    <property type="molecule type" value="Genomic_DNA"/>
</dbReference>
<protein>
    <submittedName>
        <fullName evidence="1">Uncharacterized protein</fullName>
    </submittedName>
</protein>
<gene>
    <name evidence="1" type="ORF">BT93_L2621</name>
</gene>
<proteinExistence type="predicted"/>
<evidence type="ECO:0000313" key="2">
    <source>
        <dbReference type="Proteomes" id="UP000806378"/>
    </source>
</evidence>
<reference evidence="1" key="1">
    <citation type="submission" date="2020-05" db="EMBL/GenBank/DDBJ databases">
        <title>WGS assembly of Corymbia citriodora subspecies variegata.</title>
        <authorList>
            <person name="Barry K."/>
            <person name="Hundley H."/>
            <person name="Shu S."/>
            <person name="Jenkins J."/>
            <person name="Grimwood J."/>
            <person name="Baten A."/>
        </authorList>
    </citation>
    <scope>NUCLEOTIDE SEQUENCE</scope>
    <source>
        <strain evidence="1">CV2-018</strain>
    </source>
</reference>
<organism evidence="1 2">
    <name type="scientific">Corymbia citriodora subsp. variegata</name>
    <dbReference type="NCBI Taxonomy" id="360336"/>
    <lineage>
        <taxon>Eukaryota</taxon>
        <taxon>Viridiplantae</taxon>
        <taxon>Streptophyta</taxon>
        <taxon>Embryophyta</taxon>
        <taxon>Tracheophyta</taxon>
        <taxon>Spermatophyta</taxon>
        <taxon>Magnoliopsida</taxon>
        <taxon>eudicotyledons</taxon>
        <taxon>Gunneridae</taxon>
        <taxon>Pentapetalae</taxon>
        <taxon>rosids</taxon>
        <taxon>malvids</taxon>
        <taxon>Myrtales</taxon>
        <taxon>Myrtaceae</taxon>
        <taxon>Myrtoideae</taxon>
        <taxon>Eucalypteae</taxon>
        <taxon>Corymbia</taxon>
    </lineage>
</organism>
<keyword evidence="2" id="KW-1185">Reference proteome</keyword>
<accession>A0A8T0CYK3</accession>
<sequence length="77" mass="9015">MSYHLLLLDHYGEEGSWLLPVSCWTCMAETWKTTRLYIKSMEGKLELKILLNKRMVMPASESWSFFRGSIHFVVESA</sequence>
<dbReference type="Gramene" id="rna-gnl|WGS:JABURB|Cocit.L2621.1">
    <property type="protein sequence ID" value="cds-KAF7851752.1"/>
    <property type="gene ID" value="gene-BT93_L2621"/>
</dbReference>
<dbReference type="AlphaFoldDB" id="A0A8T0CYK3"/>
<name>A0A8T0CYK3_CORYI</name>
<comment type="caution">
    <text evidence="1">The sequence shown here is derived from an EMBL/GenBank/DDBJ whole genome shotgun (WGS) entry which is preliminary data.</text>
</comment>
<dbReference type="Proteomes" id="UP000806378">
    <property type="component" value="Unassembled WGS sequence"/>
</dbReference>